<dbReference type="InterPro" id="IPR020904">
    <property type="entry name" value="Sc_DH/Rdtase_CS"/>
</dbReference>
<evidence type="ECO:0000256" key="1">
    <source>
        <dbReference type="ARBA" id="ARBA00006484"/>
    </source>
</evidence>
<organism evidence="2 3">
    <name type="scientific">Steroidobacter agaridevorans</name>
    <dbReference type="NCBI Taxonomy" id="2695856"/>
    <lineage>
        <taxon>Bacteria</taxon>
        <taxon>Pseudomonadati</taxon>
        <taxon>Pseudomonadota</taxon>
        <taxon>Gammaproteobacteria</taxon>
        <taxon>Steroidobacterales</taxon>
        <taxon>Steroidobacteraceae</taxon>
        <taxon>Steroidobacter</taxon>
    </lineage>
</organism>
<dbReference type="InterPro" id="IPR002347">
    <property type="entry name" value="SDR_fam"/>
</dbReference>
<dbReference type="CDD" id="cd05233">
    <property type="entry name" value="SDR_c"/>
    <property type="match status" value="1"/>
</dbReference>
<reference evidence="3" key="1">
    <citation type="submission" date="2020-01" db="EMBL/GenBank/DDBJ databases">
        <title>'Steroidobacter agaridevorans' sp. nov., agar-degrading bacteria isolated from rhizosphere soils.</title>
        <authorList>
            <person name="Ikenaga M."/>
            <person name="Kataoka M."/>
            <person name="Murouchi A."/>
            <person name="Katsuragi S."/>
            <person name="Sakai M."/>
        </authorList>
    </citation>
    <scope>NUCLEOTIDE SEQUENCE [LARGE SCALE GENOMIC DNA]</scope>
    <source>
        <strain evidence="3">YU21-B</strain>
    </source>
</reference>
<dbReference type="FunFam" id="3.40.50.720:FF:000084">
    <property type="entry name" value="Short-chain dehydrogenase reductase"/>
    <property type="match status" value="1"/>
</dbReference>
<dbReference type="Gene3D" id="3.40.50.720">
    <property type="entry name" value="NAD(P)-binding Rossmann-like Domain"/>
    <property type="match status" value="1"/>
</dbReference>
<dbReference type="GO" id="GO:0030497">
    <property type="term" value="P:fatty acid elongation"/>
    <property type="evidence" value="ECO:0007669"/>
    <property type="project" value="TreeGrafter"/>
</dbReference>
<dbReference type="PRINTS" id="PR00080">
    <property type="entry name" value="SDRFAMILY"/>
</dbReference>
<comment type="similarity">
    <text evidence="1">Belongs to the short-chain dehydrogenases/reductases (SDR) family.</text>
</comment>
<dbReference type="PRINTS" id="PR00081">
    <property type="entry name" value="GDHRDH"/>
</dbReference>
<keyword evidence="3" id="KW-1185">Reference proteome</keyword>
<dbReference type="RefSeq" id="WP_161814049.1">
    <property type="nucleotide sequence ID" value="NZ_BLJN01000004.1"/>
</dbReference>
<dbReference type="PANTHER" id="PTHR42760">
    <property type="entry name" value="SHORT-CHAIN DEHYDROGENASES/REDUCTASES FAMILY MEMBER"/>
    <property type="match status" value="1"/>
</dbReference>
<sequence>MNRSTRLVVVTGGSAGIGRSVALAFAQRGWDVAFSYLEMNAAVASLEKEIAAFGQRAWSASCDAGVRVDVDRFYESLVREVGRGPDLLVNNAGVQTWSPLLDLDEANWDRVIQTNLKGCFLNIQKVAKLMIRDKRRGAIVNIGSGCNKVPFPNLVDYTASKGGIDQLTKVAAIELGPHGITVNCVAPGAIENERTRQESPDYAGTWARITPMRRVGQERDVAHAVMFFADERSGFITGQTLYVDGGAFTVPNWPY</sequence>
<comment type="caution">
    <text evidence="2">The sequence shown here is derived from an EMBL/GenBank/DDBJ whole genome shotgun (WGS) entry which is preliminary data.</text>
</comment>
<dbReference type="EMBL" id="BLJN01000004">
    <property type="protein sequence ID" value="GFE82399.1"/>
    <property type="molecule type" value="Genomic_DNA"/>
</dbReference>
<name>A0A829YGM3_9GAMM</name>
<evidence type="ECO:0000313" key="3">
    <source>
        <dbReference type="Proteomes" id="UP000445000"/>
    </source>
</evidence>
<dbReference type="GO" id="GO:0016616">
    <property type="term" value="F:oxidoreductase activity, acting on the CH-OH group of donors, NAD or NADP as acceptor"/>
    <property type="evidence" value="ECO:0007669"/>
    <property type="project" value="TreeGrafter"/>
</dbReference>
<protein>
    <submittedName>
        <fullName evidence="2">3-oxoacyl-[acyl-carrier-protein] reductase FabG</fullName>
    </submittedName>
</protein>
<dbReference type="AlphaFoldDB" id="A0A829YGM3"/>
<dbReference type="PROSITE" id="PS00061">
    <property type="entry name" value="ADH_SHORT"/>
    <property type="match status" value="1"/>
</dbReference>
<dbReference type="Pfam" id="PF13561">
    <property type="entry name" value="adh_short_C2"/>
    <property type="match status" value="1"/>
</dbReference>
<dbReference type="PANTHER" id="PTHR42760:SF40">
    <property type="entry name" value="3-OXOACYL-[ACYL-CARRIER-PROTEIN] REDUCTASE, CHLOROPLASTIC"/>
    <property type="match status" value="1"/>
</dbReference>
<dbReference type="Proteomes" id="UP000445000">
    <property type="component" value="Unassembled WGS sequence"/>
</dbReference>
<evidence type="ECO:0000313" key="2">
    <source>
        <dbReference type="EMBL" id="GFE82399.1"/>
    </source>
</evidence>
<accession>A0A829YGM3</accession>
<gene>
    <name evidence="2" type="primary">fabG_4</name>
    <name evidence="2" type="ORF">GCM10011487_43990</name>
</gene>
<dbReference type="SUPFAM" id="SSF51735">
    <property type="entry name" value="NAD(P)-binding Rossmann-fold domains"/>
    <property type="match status" value="1"/>
</dbReference>
<proteinExistence type="inferred from homology"/>
<dbReference type="InterPro" id="IPR036291">
    <property type="entry name" value="NAD(P)-bd_dom_sf"/>
</dbReference>